<dbReference type="eggNOG" id="KOG0041">
    <property type="taxonomic scope" value="Eukaryota"/>
</dbReference>
<dbReference type="OrthoDB" id="6572480at2759"/>
<dbReference type="AlphaFoldDB" id="T1PBT2"/>
<evidence type="ECO:0000256" key="5">
    <source>
        <dbReference type="SAM" id="MobiDB-lite"/>
    </source>
</evidence>
<evidence type="ECO:0000256" key="4">
    <source>
        <dbReference type="SAM" id="Coils"/>
    </source>
</evidence>
<dbReference type="EMBL" id="KA646226">
    <property type="protein sequence ID" value="AFP60855.1"/>
    <property type="molecule type" value="mRNA"/>
</dbReference>
<reference evidence="10" key="3">
    <citation type="submission" date="2025-04" db="UniProtKB">
        <authorList>
            <consortium name="RefSeq"/>
        </authorList>
    </citation>
    <scope>IDENTIFICATION</scope>
    <source>
        <strain evidence="10">Aabys</strain>
    </source>
</reference>
<dbReference type="InterPro" id="IPR011992">
    <property type="entry name" value="EF-hand-dom_pair"/>
</dbReference>
<dbReference type="InterPro" id="IPR040365">
    <property type="entry name" value="EFHD1/2"/>
</dbReference>
<dbReference type="CDD" id="cd00051">
    <property type="entry name" value="EFh"/>
    <property type="match status" value="1"/>
</dbReference>
<dbReference type="STRING" id="7370.T1PBT2"/>
<feature type="coiled-coil region" evidence="4">
    <location>
        <begin position="194"/>
        <end position="221"/>
    </location>
</feature>
<feature type="region of interest" description="Disordered" evidence="5">
    <location>
        <begin position="1"/>
        <end position="42"/>
    </location>
</feature>
<keyword evidence="1" id="KW-0479">Metal-binding</keyword>
<keyword evidence="9" id="KW-1185">Reference proteome</keyword>
<evidence type="ECO:0000256" key="3">
    <source>
        <dbReference type="ARBA" id="ARBA00022837"/>
    </source>
</evidence>
<evidence type="ECO:0000313" key="9">
    <source>
        <dbReference type="Proteomes" id="UP001652621"/>
    </source>
</evidence>
<dbReference type="VEuPathDB" id="VectorBase:MDOA008868"/>
<evidence type="ECO:0000313" key="7">
    <source>
        <dbReference type="EMBL" id="AFP60855.1"/>
    </source>
</evidence>
<organism evidence="7">
    <name type="scientific">Musca domestica</name>
    <name type="common">House fly</name>
    <dbReference type="NCBI Taxonomy" id="7370"/>
    <lineage>
        <taxon>Eukaryota</taxon>
        <taxon>Metazoa</taxon>
        <taxon>Ecdysozoa</taxon>
        <taxon>Arthropoda</taxon>
        <taxon>Hexapoda</taxon>
        <taxon>Insecta</taxon>
        <taxon>Pterygota</taxon>
        <taxon>Neoptera</taxon>
        <taxon>Endopterygota</taxon>
        <taxon>Diptera</taxon>
        <taxon>Brachycera</taxon>
        <taxon>Muscomorpha</taxon>
        <taxon>Muscoidea</taxon>
        <taxon>Muscidae</taxon>
        <taxon>Musca</taxon>
    </lineage>
</organism>
<dbReference type="PROSITE" id="PS50222">
    <property type="entry name" value="EF_HAND_2"/>
    <property type="match status" value="2"/>
</dbReference>
<dbReference type="FunFam" id="1.10.238.10:FF:000112">
    <property type="entry name" value="EF-hand domain family, member D2"/>
    <property type="match status" value="1"/>
</dbReference>
<name>T1PBT2_MUSDO</name>
<protein>
    <submittedName>
        <fullName evidence="7">EF hand protein</fullName>
    </submittedName>
    <submittedName>
        <fullName evidence="10">EF-hand domain-containing protein D2 homolog</fullName>
    </submittedName>
</protein>
<dbReference type="KEGG" id="mde:101898408"/>
<dbReference type="InterPro" id="IPR002048">
    <property type="entry name" value="EF_hand_dom"/>
</dbReference>
<evidence type="ECO:0000313" key="8">
    <source>
        <dbReference type="EnsemblMetazoa" id="MDOA008868-PA"/>
    </source>
</evidence>
<feature type="domain" description="EF-hand" evidence="6">
    <location>
        <begin position="82"/>
        <end position="117"/>
    </location>
</feature>
<dbReference type="Pfam" id="PF21008">
    <property type="entry name" value="AIF-1"/>
    <property type="match status" value="1"/>
</dbReference>
<dbReference type="SUPFAM" id="SSF47473">
    <property type="entry name" value="EF-hand"/>
    <property type="match status" value="1"/>
</dbReference>
<accession>T1PBT2</accession>
<dbReference type="Gene3D" id="1.10.238.10">
    <property type="entry name" value="EF-hand"/>
    <property type="match status" value="1"/>
</dbReference>
<dbReference type="PANTHER" id="PTHR13025">
    <property type="entry name" value="EF-HAND DOMAIN-CONTAINING PROTEIN D"/>
    <property type="match status" value="1"/>
</dbReference>
<keyword evidence="2" id="KW-0677">Repeat</keyword>
<dbReference type="InterPro" id="IPR049025">
    <property type="entry name" value="AIF-1_EF_pair"/>
</dbReference>
<dbReference type="PROSITE" id="PS00018">
    <property type="entry name" value="EF_HAND_1"/>
    <property type="match status" value="1"/>
</dbReference>
<dbReference type="GO" id="GO:0005509">
    <property type="term" value="F:calcium ion binding"/>
    <property type="evidence" value="ECO:0007669"/>
    <property type="project" value="InterPro"/>
</dbReference>
<dbReference type="InterPro" id="IPR018247">
    <property type="entry name" value="EF_Hand_1_Ca_BS"/>
</dbReference>
<reference evidence="7" key="1">
    <citation type="submission" date="2012-08" db="EMBL/GenBank/DDBJ databases">
        <title>Transcriptome of adult Musca domestica launches a platform for comparative house fly gene expression and characterization of differential gene expression among resistant and susceptible house flies.</title>
        <authorList>
            <person name="Liu N."/>
            <person name="Zhang L."/>
            <person name="Li M."/>
            <person name="Reid W."/>
        </authorList>
    </citation>
    <scope>NUCLEOTIDE SEQUENCE</scope>
    <source>
        <strain evidence="7">ALHF</strain>
        <tissue evidence="7">Whole body</tissue>
    </source>
</reference>
<feature type="domain" description="EF-hand" evidence="6">
    <location>
        <begin position="118"/>
        <end position="153"/>
    </location>
</feature>
<evidence type="ECO:0000313" key="10">
    <source>
        <dbReference type="RefSeq" id="XP_005175888.1"/>
    </source>
</evidence>
<evidence type="ECO:0000259" key="6">
    <source>
        <dbReference type="PROSITE" id="PS50222"/>
    </source>
</evidence>
<evidence type="ECO:0000256" key="2">
    <source>
        <dbReference type="ARBA" id="ARBA00022737"/>
    </source>
</evidence>
<evidence type="ECO:0000256" key="1">
    <source>
        <dbReference type="ARBA" id="ARBA00022723"/>
    </source>
</evidence>
<dbReference type="GeneID" id="101898408"/>
<dbReference type="RefSeq" id="XP_005175888.1">
    <property type="nucleotide sequence ID" value="XM_005175831.3"/>
</dbReference>
<reference evidence="8" key="2">
    <citation type="submission" date="2021-01" db="UniProtKB">
        <authorList>
            <consortium name="EnsemblMetazoa"/>
        </authorList>
    </citation>
    <scope>IDENTIFICATION</scope>
    <source>
        <strain evidence="8">Aabys</strain>
    </source>
</reference>
<keyword evidence="3" id="KW-0106">Calcium</keyword>
<keyword evidence="4" id="KW-0175">Coiled coil</keyword>
<proteinExistence type="evidence at transcript level"/>
<dbReference type="SMART" id="SM00054">
    <property type="entry name" value="EFh"/>
    <property type="match status" value="2"/>
</dbReference>
<gene>
    <name evidence="10" type="primary">LOC101898408</name>
    <name evidence="8" type="synonym">101898408</name>
</gene>
<dbReference type="PANTHER" id="PTHR13025:SF6">
    <property type="entry name" value="EF-HAND DOMAIN-CONTAINING PROTEIN-RELATED"/>
    <property type="match status" value="1"/>
</dbReference>
<dbReference type="Proteomes" id="UP001652621">
    <property type="component" value="Unplaced"/>
</dbReference>
<dbReference type="VEuPathDB" id="VectorBase:MDOMA2_018700"/>
<dbReference type="EnsemblMetazoa" id="MDOA008868-RA">
    <property type="protein sequence ID" value="MDOA008868-PA"/>
    <property type="gene ID" value="MDOA008868"/>
</dbReference>
<sequence length="230" mass="26194">MSVSSNASSASSVSGVTTSNGRRSSLGRNSESGTGSGTDSSELSHILNRRQVIIDSQEAGIEVPHTFKVVNVYTEFHEFSRKQIKEYQKTFNTYDTGRDGYLDLTELKYMMEKLGAPQTHLGLKEMIKEVDEDNDGKISFREFLLIYRKAQAGELDNDSGLNQLARLTEISVEEVGVSGAKNFFEAKIEQQLRSNKFHDEIRQEQEERRRQEEEKANRRLLFQQRAAIFQ</sequence>